<feature type="compositionally biased region" description="Basic and acidic residues" evidence="1">
    <location>
        <begin position="117"/>
        <end position="139"/>
    </location>
</feature>
<reference evidence="2" key="1">
    <citation type="submission" date="2023-10" db="EMBL/GenBank/DDBJ databases">
        <title>Genome assembly of Pristionchus species.</title>
        <authorList>
            <person name="Yoshida K."/>
            <person name="Sommer R.J."/>
        </authorList>
    </citation>
    <scope>NUCLEOTIDE SEQUENCE</scope>
    <source>
        <strain evidence="2">RS5133</strain>
    </source>
</reference>
<dbReference type="AlphaFoldDB" id="A0AAV5WVL9"/>
<accession>A0AAV5WVL9</accession>
<sequence length="191" mass="21787">MALIYANAVNKRMGMHGHRRKKSEISYRACSPCPYGNHHKYSMEEQRPRKKSSTVESGIMSDHSSTVHSSHSTSPVRGESKRHVTRSKTTSACCDLSRAGDMGRKRSTPVFGNSHTCSKEREEMRERLTKKHLEQRGEMRSAVNVPIASSLDEEDEESANHCYDDNKEGSSMERKGSVFSRMKRKFSNWKM</sequence>
<dbReference type="EMBL" id="BTSY01000007">
    <property type="protein sequence ID" value="GMT35570.1"/>
    <property type="molecule type" value="Genomic_DNA"/>
</dbReference>
<feature type="region of interest" description="Disordered" evidence="1">
    <location>
        <begin position="38"/>
        <end position="179"/>
    </location>
</feature>
<keyword evidence="3" id="KW-1185">Reference proteome</keyword>
<dbReference type="Proteomes" id="UP001432322">
    <property type="component" value="Unassembled WGS sequence"/>
</dbReference>
<protein>
    <submittedName>
        <fullName evidence="2">Uncharacterized protein</fullName>
    </submittedName>
</protein>
<evidence type="ECO:0000313" key="3">
    <source>
        <dbReference type="Proteomes" id="UP001432322"/>
    </source>
</evidence>
<organism evidence="2 3">
    <name type="scientific">Pristionchus fissidentatus</name>
    <dbReference type="NCBI Taxonomy" id="1538716"/>
    <lineage>
        <taxon>Eukaryota</taxon>
        <taxon>Metazoa</taxon>
        <taxon>Ecdysozoa</taxon>
        <taxon>Nematoda</taxon>
        <taxon>Chromadorea</taxon>
        <taxon>Rhabditida</taxon>
        <taxon>Rhabditina</taxon>
        <taxon>Diplogasteromorpha</taxon>
        <taxon>Diplogasteroidea</taxon>
        <taxon>Neodiplogasteridae</taxon>
        <taxon>Pristionchus</taxon>
    </lineage>
</organism>
<proteinExistence type="predicted"/>
<evidence type="ECO:0000256" key="1">
    <source>
        <dbReference type="SAM" id="MobiDB-lite"/>
    </source>
</evidence>
<feature type="compositionally biased region" description="Low complexity" evidence="1">
    <location>
        <begin position="61"/>
        <end position="74"/>
    </location>
</feature>
<name>A0AAV5WVL9_9BILA</name>
<feature type="compositionally biased region" description="Basic and acidic residues" evidence="1">
    <location>
        <begin position="158"/>
        <end position="176"/>
    </location>
</feature>
<comment type="caution">
    <text evidence="2">The sequence shown here is derived from an EMBL/GenBank/DDBJ whole genome shotgun (WGS) entry which is preliminary data.</text>
</comment>
<gene>
    <name evidence="2" type="ORF">PFISCL1PPCAC_26867</name>
</gene>
<evidence type="ECO:0000313" key="2">
    <source>
        <dbReference type="EMBL" id="GMT35570.1"/>
    </source>
</evidence>